<accession>A0A2T7CDZ1</accession>
<dbReference type="GO" id="GO:0004134">
    <property type="term" value="F:4-alpha-glucanotransferase activity"/>
    <property type="evidence" value="ECO:0007669"/>
    <property type="project" value="UniProtKB-EC"/>
</dbReference>
<keyword evidence="5" id="KW-0808">Transferase</keyword>
<dbReference type="Pfam" id="PF02446">
    <property type="entry name" value="Glyco_hydro_77"/>
    <property type="match status" value="1"/>
</dbReference>
<evidence type="ECO:0000313" key="10">
    <source>
        <dbReference type="Proteomes" id="UP000244336"/>
    </source>
</evidence>
<keyword evidence="6" id="KW-0119">Carbohydrate metabolism</keyword>
<dbReference type="AlphaFoldDB" id="A0A2T7CDZ1"/>
<dbReference type="Gramene" id="PUZ41544">
    <property type="protein sequence ID" value="PUZ41544"/>
    <property type="gene ID" value="GQ55_9G513900"/>
</dbReference>
<evidence type="ECO:0000256" key="5">
    <source>
        <dbReference type="ARBA" id="ARBA00022679"/>
    </source>
</evidence>
<evidence type="ECO:0000256" key="1">
    <source>
        <dbReference type="ARBA" id="ARBA00000439"/>
    </source>
</evidence>
<dbReference type="EMBL" id="CM009757">
    <property type="protein sequence ID" value="PUZ41544.1"/>
    <property type="molecule type" value="Genomic_DNA"/>
</dbReference>
<dbReference type="OrthoDB" id="6123450at2759"/>
<comment type="catalytic activity">
    <reaction evidence="1">
        <text>Transfers a segment of a (1-&gt;4)-alpha-D-glucan to a new position in an acceptor, which may be glucose or a (1-&gt;4)-alpha-D-glucan.</text>
        <dbReference type="EC" id="2.4.1.25"/>
    </reaction>
</comment>
<evidence type="ECO:0000256" key="2">
    <source>
        <dbReference type="ARBA" id="ARBA00005684"/>
    </source>
</evidence>
<dbReference type="GO" id="GO:0005975">
    <property type="term" value="P:carbohydrate metabolic process"/>
    <property type="evidence" value="ECO:0007669"/>
    <property type="project" value="InterPro"/>
</dbReference>
<evidence type="ECO:0000256" key="6">
    <source>
        <dbReference type="ARBA" id="ARBA00023277"/>
    </source>
</evidence>
<dbReference type="EC" id="2.4.1.25" evidence="3"/>
<name>A0A2T7CDZ1_9POAL</name>
<dbReference type="STRING" id="1504633.A0A2T7CDZ1"/>
<reference evidence="9 10" key="1">
    <citation type="submission" date="2018-04" db="EMBL/GenBank/DDBJ databases">
        <title>WGS assembly of Panicum hallii var. hallii HAL2.</title>
        <authorList>
            <person name="Lovell J."/>
            <person name="Jenkins J."/>
            <person name="Lowry D."/>
            <person name="Mamidi S."/>
            <person name="Sreedasyam A."/>
            <person name="Weng X."/>
            <person name="Barry K."/>
            <person name="Bonette J."/>
            <person name="Campitelli B."/>
            <person name="Daum C."/>
            <person name="Gordon S."/>
            <person name="Gould B."/>
            <person name="Lipzen A."/>
            <person name="MacQueen A."/>
            <person name="Palacio-Mejia J."/>
            <person name="Plott C."/>
            <person name="Shakirov E."/>
            <person name="Shu S."/>
            <person name="Yoshinaga Y."/>
            <person name="Zane M."/>
            <person name="Rokhsar D."/>
            <person name="Grimwood J."/>
            <person name="Schmutz J."/>
            <person name="Juenger T."/>
        </authorList>
    </citation>
    <scope>NUCLEOTIDE SEQUENCE [LARGE SCALE GENOMIC DNA]</scope>
    <source>
        <strain evidence="10">cv. HAL2</strain>
    </source>
</reference>
<evidence type="ECO:0000256" key="3">
    <source>
        <dbReference type="ARBA" id="ARBA00012560"/>
    </source>
</evidence>
<dbReference type="Gene3D" id="3.20.20.80">
    <property type="entry name" value="Glycosidases"/>
    <property type="match status" value="1"/>
</dbReference>
<keyword evidence="10" id="KW-1185">Reference proteome</keyword>
<evidence type="ECO:0000256" key="4">
    <source>
        <dbReference type="ARBA" id="ARBA00022676"/>
    </source>
</evidence>
<protein>
    <recommendedName>
        <fullName evidence="3">4-alpha-glucanotransferase</fullName>
        <ecNumber evidence="3">2.4.1.25</ecNumber>
    </recommendedName>
    <alternativeName>
        <fullName evidence="7">Amylomaltase</fullName>
    </alternativeName>
    <alternativeName>
        <fullName evidence="8">Disproportionating enzyme</fullName>
    </alternativeName>
</protein>
<keyword evidence="4" id="KW-0328">Glycosyltransferase</keyword>
<comment type="similarity">
    <text evidence="2">Belongs to the disproportionating enzyme family.</text>
</comment>
<dbReference type="Proteomes" id="UP000244336">
    <property type="component" value="Chromosome 9"/>
</dbReference>
<dbReference type="PANTHER" id="PTHR32438:SF5">
    <property type="entry name" value="4-ALPHA-GLUCANOTRANSFERASE DPE1, CHLOROPLASTIC_AMYLOPLASTIC"/>
    <property type="match status" value="1"/>
</dbReference>
<gene>
    <name evidence="9" type="ORF">GQ55_9G513900</name>
</gene>
<dbReference type="SUPFAM" id="SSF51445">
    <property type="entry name" value="(Trans)glycosidases"/>
    <property type="match status" value="1"/>
</dbReference>
<dbReference type="PANTHER" id="PTHR32438">
    <property type="entry name" value="4-ALPHA-GLUCANOTRANSFERASE DPE1, CHLOROPLASTIC/AMYLOPLASTIC"/>
    <property type="match status" value="1"/>
</dbReference>
<sequence length="128" mass="13639">MATPGVTGAVVWDSGVVLAKFLEHAADSQQLLLRRASGRPRIRMRPGGVRRRGSGSRSLYGAMILTMNWFGSHCPISAGPRNAFFDALFKAVGSINIIAEDLGVITKDVVQLRKSIGAPGMAVLQFGS</sequence>
<dbReference type="InterPro" id="IPR017853">
    <property type="entry name" value="GH"/>
</dbReference>
<proteinExistence type="inferred from homology"/>
<dbReference type="InterPro" id="IPR003385">
    <property type="entry name" value="Glyco_hydro_77"/>
</dbReference>
<evidence type="ECO:0000256" key="8">
    <source>
        <dbReference type="ARBA" id="ARBA00031501"/>
    </source>
</evidence>
<evidence type="ECO:0000313" key="9">
    <source>
        <dbReference type="EMBL" id="PUZ41544.1"/>
    </source>
</evidence>
<organism evidence="9 10">
    <name type="scientific">Panicum hallii var. hallii</name>
    <dbReference type="NCBI Taxonomy" id="1504633"/>
    <lineage>
        <taxon>Eukaryota</taxon>
        <taxon>Viridiplantae</taxon>
        <taxon>Streptophyta</taxon>
        <taxon>Embryophyta</taxon>
        <taxon>Tracheophyta</taxon>
        <taxon>Spermatophyta</taxon>
        <taxon>Magnoliopsida</taxon>
        <taxon>Liliopsida</taxon>
        <taxon>Poales</taxon>
        <taxon>Poaceae</taxon>
        <taxon>PACMAD clade</taxon>
        <taxon>Panicoideae</taxon>
        <taxon>Panicodae</taxon>
        <taxon>Paniceae</taxon>
        <taxon>Panicinae</taxon>
        <taxon>Panicum</taxon>
        <taxon>Panicum sect. Panicum</taxon>
    </lineage>
</organism>
<evidence type="ECO:0000256" key="7">
    <source>
        <dbReference type="ARBA" id="ARBA00031423"/>
    </source>
</evidence>